<dbReference type="Gene3D" id="3.30.70.2340">
    <property type="entry name" value="Uncharacterised protein PF12112 family, DUF3579"/>
    <property type="match status" value="1"/>
</dbReference>
<dbReference type="EMBL" id="FLMQ01000056">
    <property type="protein sequence ID" value="SBP88608.1"/>
    <property type="molecule type" value="Genomic_DNA"/>
</dbReference>
<dbReference type="Pfam" id="PF12112">
    <property type="entry name" value="DUF3579"/>
    <property type="match status" value="1"/>
</dbReference>
<evidence type="ECO:0008006" key="3">
    <source>
        <dbReference type="Google" id="ProtNLM"/>
    </source>
</evidence>
<gene>
    <name evidence="1" type="ORF">THIARS_70228</name>
</gene>
<sequence>MKPIAPLMLVKPREIFIMGVTHEGKTFRPSDWAERLAGLMTQFRHPDCPAPEPHLGFSPFCLPTTLNGVRCLVVSETLREIECMAFDFLMNFAKDNNLQIEHACLLEASADKDEQTQQDTLPGLAAAA</sequence>
<accession>A0A238D5K6</accession>
<organism evidence="1 2">
    <name type="scientific">Thiomonas delicata</name>
    <name type="common">Thiomonas cuprina</name>
    <dbReference type="NCBI Taxonomy" id="364030"/>
    <lineage>
        <taxon>Bacteria</taxon>
        <taxon>Pseudomonadati</taxon>
        <taxon>Pseudomonadota</taxon>
        <taxon>Betaproteobacteria</taxon>
        <taxon>Burkholderiales</taxon>
        <taxon>Thiomonas</taxon>
    </lineage>
</organism>
<protein>
    <recommendedName>
        <fullName evidence="3">DUF3579 domain-containing protein</fullName>
    </recommendedName>
</protein>
<evidence type="ECO:0000313" key="2">
    <source>
        <dbReference type="Proteomes" id="UP000214566"/>
    </source>
</evidence>
<dbReference type="Proteomes" id="UP000214566">
    <property type="component" value="Unassembled WGS sequence"/>
</dbReference>
<evidence type="ECO:0000313" key="1">
    <source>
        <dbReference type="EMBL" id="SBP88608.1"/>
    </source>
</evidence>
<keyword evidence="2" id="KW-1185">Reference proteome</keyword>
<dbReference type="InterPro" id="IPR021969">
    <property type="entry name" value="DUF3579"/>
</dbReference>
<reference evidence="1 2" key="1">
    <citation type="submission" date="2016-06" db="EMBL/GenBank/DDBJ databases">
        <authorList>
            <person name="Kjaerup R.B."/>
            <person name="Dalgaard T.S."/>
            <person name="Juul-Madsen H.R."/>
        </authorList>
    </citation>
    <scope>NUCLEOTIDE SEQUENCE [LARGE SCALE GENOMIC DNA]</scope>
    <source>
        <strain evidence="1 2">DSM 16361</strain>
    </source>
</reference>
<name>A0A238D5K6_THIDL</name>
<proteinExistence type="predicted"/>
<dbReference type="AlphaFoldDB" id="A0A238D5K6"/>